<evidence type="ECO:0000313" key="3">
    <source>
        <dbReference type="Proteomes" id="UP000507470"/>
    </source>
</evidence>
<dbReference type="EMBL" id="CACVKT020003887">
    <property type="protein sequence ID" value="CAC5386776.1"/>
    <property type="molecule type" value="Genomic_DNA"/>
</dbReference>
<evidence type="ECO:0000256" key="1">
    <source>
        <dbReference type="SAM" id="MobiDB-lite"/>
    </source>
</evidence>
<dbReference type="AlphaFoldDB" id="A0A6J8BTB1"/>
<evidence type="ECO:0000313" key="2">
    <source>
        <dbReference type="EMBL" id="CAC5386776.1"/>
    </source>
</evidence>
<accession>A0A6J8BTB1</accession>
<evidence type="ECO:0008006" key="4">
    <source>
        <dbReference type="Google" id="ProtNLM"/>
    </source>
</evidence>
<feature type="region of interest" description="Disordered" evidence="1">
    <location>
        <begin position="119"/>
        <end position="157"/>
    </location>
</feature>
<reference evidence="2 3" key="1">
    <citation type="submission" date="2020-06" db="EMBL/GenBank/DDBJ databases">
        <authorList>
            <person name="Li R."/>
            <person name="Bekaert M."/>
        </authorList>
    </citation>
    <scope>NUCLEOTIDE SEQUENCE [LARGE SCALE GENOMIC DNA]</scope>
    <source>
        <strain evidence="3">wild</strain>
    </source>
</reference>
<gene>
    <name evidence="2" type="ORF">MCOR_22176</name>
</gene>
<protein>
    <recommendedName>
        <fullName evidence="4">Reverse transcriptase domain-containing protein</fullName>
    </recommendedName>
</protein>
<proteinExistence type="predicted"/>
<name>A0A6J8BTB1_MYTCO</name>
<feature type="compositionally biased region" description="Basic and acidic residues" evidence="1">
    <location>
        <begin position="128"/>
        <end position="157"/>
    </location>
</feature>
<sequence length="598" mass="69785">MRTDNPTPRHCSLVTVVKKMIVAIELTVPWEERCEEAYQRKKEKYTELMTTCRERGWKAWLFPVEVGCRGFPAQSVWRMLQAMGIVGKARKTAVRQLGEAAERSSCWLWHRRDDLSWKPSADELEPSEDIKAPAESERDSEMKEDEQSREYDSRKAEYHHLRRKQKLNELMMECKLKSNSKGLTFINVNGIDTSAIDYFLYTDLKCEPSKRLIDLSSNVSDHHPISLRIKCNIAREQQPKNPEKQKQKVIWNKVDKSRYEETINREIGDYVGMVNSDIINIELIILQAMNLLSNTAKQLDQQKTDGKNKLKLNIWNEEISESLAANKLAYKNWKTLSWTAIRNEEIRRKHYERNDIINYNQNDKQKFFKLIRKQRQNRNTFINDLHVENELFERDNIINGWNQHFSKLAVPSEHPDFNYQHLALCELDYNSIKRISEHYVTKHVDLDTIEKAIKSINRGKAEDIFGISKTSYFLITDSRIKWSTEISEKFPVLQGVKQGELLGADLYKVYIEDLLNTFENTTSGCEIGETLINAVACADDVAIVSENPHELQYLVNIAAQYSEDHHYLLQPLKSVVLQVHATLKPEKKTGRFSTHIYK</sequence>
<dbReference type="OrthoDB" id="7476844at2759"/>
<organism evidence="2 3">
    <name type="scientific">Mytilus coruscus</name>
    <name type="common">Sea mussel</name>
    <dbReference type="NCBI Taxonomy" id="42192"/>
    <lineage>
        <taxon>Eukaryota</taxon>
        <taxon>Metazoa</taxon>
        <taxon>Spiralia</taxon>
        <taxon>Lophotrochozoa</taxon>
        <taxon>Mollusca</taxon>
        <taxon>Bivalvia</taxon>
        <taxon>Autobranchia</taxon>
        <taxon>Pteriomorphia</taxon>
        <taxon>Mytilida</taxon>
        <taxon>Mytiloidea</taxon>
        <taxon>Mytilidae</taxon>
        <taxon>Mytilinae</taxon>
        <taxon>Mytilus</taxon>
    </lineage>
</organism>
<keyword evidence="3" id="KW-1185">Reference proteome</keyword>
<dbReference type="Proteomes" id="UP000507470">
    <property type="component" value="Unassembled WGS sequence"/>
</dbReference>